<dbReference type="AlphaFoldDB" id="A0A1I3ML59"/>
<feature type="compositionally biased region" description="Polar residues" evidence="2">
    <location>
        <begin position="74"/>
        <end position="88"/>
    </location>
</feature>
<gene>
    <name evidence="4" type="ORF">SAMN05443661_110184</name>
</gene>
<name>A0A1I3ML59_9EURY</name>
<dbReference type="InterPro" id="IPR006311">
    <property type="entry name" value="TAT_signal"/>
</dbReference>
<evidence type="ECO:0000259" key="3">
    <source>
        <dbReference type="Pfam" id="PF18204"/>
    </source>
</evidence>
<evidence type="ECO:0000313" key="5">
    <source>
        <dbReference type="Proteomes" id="UP000182829"/>
    </source>
</evidence>
<evidence type="ECO:0000256" key="2">
    <source>
        <dbReference type="SAM" id="MobiDB-lite"/>
    </source>
</evidence>
<dbReference type="InterPro" id="IPR026371">
    <property type="entry name" value="PGF_CTERM"/>
</dbReference>
<dbReference type="PROSITE" id="PS51318">
    <property type="entry name" value="TAT"/>
    <property type="match status" value="1"/>
</dbReference>
<feature type="domain" description="PGF-CTERM archaeal protein-sorting signal" evidence="3">
    <location>
        <begin position="220"/>
        <end position="242"/>
    </location>
</feature>
<proteinExistence type="predicted"/>
<accession>A0A1I3ML59</accession>
<reference evidence="4 5" key="1">
    <citation type="submission" date="2016-10" db="EMBL/GenBank/DDBJ databases">
        <authorList>
            <person name="de Groot N.N."/>
        </authorList>
    </citation>
    <scope>NUCLEOTIDE SEQUENCE [LARGE SCALE GENOMIC DNA]</scope>
    <source>
        <strain evidence="4 5">SP2</strain>
    </source>
</reference>
<dbReference type="EMBL" id="FORO01000010">
    <property type="protein sequence ID" value="SFI97530.1"/>
    <property type="molecule type" value="Genomic_DNA"/>
</dbReference>
<evidence type="ECO:0000313" key="4">
    <source>
        <dbReference type="EMBL" id="SFI97530.1"/>
    </source>
</evidence>
<protein>
    <recommendedName>
        <fullName evidence="3">PGF-CTERM archaeal protein-sorting signal domain-containing protein</fullName>
    </recommendedName>
</protein>
<evidence type="ECO:0000256" key="1">
    <source>
        <dbReference type="ARBA" id="ARBA00022729"/>
    </source>
</evidence>
<dbReference type="Pfam" id="PF18204">
    <property type="entry name" value="PGF-CTERM"/>
    <property type="match status" value="1"/>
</dbReference>
<keyword evidence="1" id="KW-0732">Signal</keyword>
<feature type="region of interest" description="Disordered" evidence="2">
    <location>
        <begin position="1"/>
        <end position="94"/>
    </location>
</feature>
<sequence length="248" mass="25480">MSNETEPDATRRRVLQTSAVGVTAGAVIGVGSTPTAARDNETDAGDEGTDDGTAGGDEGAANDGEASPACDGSPSMSRTSVTTPQSRITSDDPAVVEANFRPDQMIPDECTIVVDLEFSFTDSGFQWGGGAEWDQATSDLVVGTFEVGPGEIRDIRGELHTQGAEAGDSVTVVADYEIWFEGNPEESVQQSGIRHTIDVEESNPAPEEPGGEGGGLLDSVPGFGVLNAVAGIGGAAYALKQRAADDSE</sequence>
<dbReference type="OrthoDB" id="378733at2157"/>
<feature type="compositionally biased region" description="Low complexity" evidence="2">
    <location>
        <begin position="17"/>
        <end position="33"/>
    </location>
</feature>
<dbReference type="GeneID" id="14209431"/>
<organism evidence="4 5">
    <name type="scientific">Natronobacterium gregoryi</name>
    <dbReference type="NCBI Taxonomy" id="44930"/>
    <lineage>
        <taxon>Archaea</taxon>
        <taxon>Methanobacteriati</taxon>
        <taxon>Methanobacteriota</taxon>
        <taxon>Stenosarchaea group</taxon>
        <taxon>Halobacteria</taxon>
        <taxon>Halobacteriales</taxon>
        <taxon>Natrialbaceae</taxon>
        <taxon>Natronobacterium</taxon>
    </lineage>
</organism>
<dbReference type="Proteomes" id="UP000182829">
    <property type="component" value="Unassembled WGS sequence"/>
</dbReference>
<dbReference type="RefSeq" id="WP_005576782.1">
    <property type="nucleotide sequence ID" value="NZ_FORO01000010.1"/>
</dbReference>